<dbReference type="PANTHER" id="PTHR36845">
    <property type="entry name" value="HYDROLASE, PUTATIVE (AFU_ORTHOLOGUE AFUA_7G05090)-RELATED"/>
    <property type="match status" value="1"/>
</dbReference>
<proteinExistence type="inferred from homology"/>
<evidence type="ECO:0000256" key="3">
    <source>
        <dbReference type="PIRSR" id="PIRSR610905-1"/>
    </source>
</evidence>
<feature type="binding site" evidence="4">
    <location>
        <position position="32"/>
    </location>
    <ligand>
        <name>substrate</name>
    </ligand>
</feature>
<reference evidence="5 6" key="1">
    <citation type="journal article" date="2014" name="Genome Announc.">
        <title>Draft Genome Sequences of Marine Flavobacterium Algibacter lectus Strains SS8 and NR4.</title>
        <authorList>
            <person name="Takatani N."/>
            <person name="Nakanishi M."/>
            <person name="Meirelles P."/>
            <person name="Mino S."/>
            <person name="Suda W."/>
            <person name="Oshima K."/>
            <person name="Hattori M."/>
            <person name="Ohkuma M."/>
            <person name="Hosokawa M."/>
            <person name="Miyashita K."/>
            <person name="Thompson F.L."/>
            <person name="Niwa A."/>
            <person name="Sawabe T."/>
            <person name="Sawabe T."/>
        </authorList>
    </citation>
    <scope>NUCLEOTIDE SEQUENCE [LARGE SCALE GENOMIC DNA]</scope>
    <source>
        <strain evidence="6">JCM19274</strain>
    </source>
</reference>
<gene>
    <name evidence="5" type="ORF">JCM19274_2782</name>
</gene>
<evidence type="ECO:0000256" key="4">
    <source>
        <dbReference type="PIRSR" id="PIRSR610905-2"/>
    </source>
</evidence>
<evidence type="ECO:0000256" key="1">
    <source>
        <dbReference type="ARBA" id="ARBA00022801"/>
    </source>
</evidence>
<feature type="binding site" evidence="4">
    <location>
        <position position="157"/>
    </location>
    <ligand>
        <name>substrate</name>
    </ligand>
</feature>
<name>A0A090WYM9_9FLAO</name>
<accession>A0A090WYM9</accession>
<evidence type="ECO:0000313" key="5">
    <source>
        <dbReference type="EMBL" id="GAL82071.1"/>
    </source>
</evidence>
<evidence type="ECO:0000313" key="6">
    <source>
        <dbReference type="Proteomes" id="UP000029643"/>
    </source>
</evidence>
<dbReference type="InterPro" id="IPR052369">
    <property type="entry name" value="UG_Glycosaminoglycan_Hydrolase"/>
</dbReference>
<feature type="active site" description="Nucleophile" evidence="3">
    <location>
        <position position="32"/>
    </location>
</feature>
<protein>
    <submittedName>
        <fullName evidence="5">Glucuronyl hydrolase</fullName>
    </submittedName>
</protein>
<dbReference type="Pfam" id="PF07470">
    <property type="entry name" value="Glyco_hydro_88"/>
    <property type="match status" value="1"/>
</dbReference>
<dbReference type="InterPro" id="IPR012341">
    <property type="entry name" value="6hp_glycosidase-like_sf"/>
</dbReference>
<feature type="active site" description="Proton donor" evidence="3">
    <location>
        <position position="97"/>
    </location>
</feature>
<evidence type="ECO:0000256" key="2">
    <source>
        <dbReference type="ARBA" id="ARBA00038358"/>
    </source>
</evidence>
<comment type="caution">
    <text evidence="5">The sequence shown here is derived from an EMBL/GenBank/DDBJ whole genome shotgun (WGS) entry which is preliminary data.</text>
</comment>
<dbReference type="InterPro" id="IPR010905">
    <property type="entry name" value="Glyco_hydro_88"/>
</dbReference>
<dbReference type="Proteomes" id="UP000029643">
    <property type="component" value="Unassembled WGS sequence"/>
</dbReference>
<dbReference type="SUPFAM" id="SSF48208">
    <property type="entry name" value="Six-hairpin glycosidases"/>
    <property type="match status" value="1"/>
</dbReference>
<dbReference type="AlphaFoldDB" id="A0A090WYM9"/>
<organism evidence="5 6">
    <name type="scientific">Algibacter lectus</name>
    <dbReference type="NCBI Taxonomy" id="221126"/>
    <lineage>
        <taxon>Bacteria</taxon>
        <taxon>Pseudomonadati</taxon>
        <taxon>Bacteroidota</taxon>
        <taxon>Flavobacteriia</taxon>
        <taxon>Flavobacteriales</taxon>
        <taxon>Flavobacteriaceae</taxon>
        <taxon>Algibacter</taxon>
    </lineage>
</organism>
<dbReference type="Gene3D" id="1.50.10.10">
    <property type="match status" value="1"/>
</dbReference>
<dbReference type="GO" id="GO:0052757">
    <property type="term" value="F:chondroitin hydrolase activity"/>
    <property type="evidence" value="ECO:0007669"/>
    <property type="project" value="TreeGrafter"/>
</dbReference>
<feature type="binding site" evidence="4">
    <location>
        <position position="97"/>
    </location>
    <ligand>
        <name>substrate</name>
    </ligand>
</feature>
<dbReference type="PANTHER" id="PTHR36845:SF1">
    <property type="entry name" value="HYDROLASE, PUTATIVE (AFU_ORTHOLOGUE AFUA_7G05090)-RELATED"/>
    <property type="match status" value="1"/>
</dbReference>
<comment type="similarity">
    <text evidence="2">Belongs to the glycosyl hydrolase 88 family.</text>
</comment>
<dbReference type="InterPro" id="IPR008928">
    <property type="entry name" value="6-hairpin_glycosidase_sf"/>
</dbReference>
<keyword evidence="1 5" id="KW-0378">Hydrolase</keyword>
<feature type="binding site" evidence="4">
    <location>
        <position position="170"/>
    </location>
    <ligand>
        <name>substrate</name>
    </ligand>
</feature>
<dbReference type="GO" id="GO:0000272">
    <property type="term" value="P:polysaccharide catabolic process"/>
    <property type="evidence" value="ECO:0007669"/>
    <property type="project" value="TreeGrafter"/>
</dbReference>
<sequence>MYEATDDPKWKQAAEYFQSLFEDHKFKTNNHDLGFIFNCSYGNGYRLTQNEEYKQVMIQAAKSLSTRFNPAVGCIKSWDVNSDWQATRGWKFPVIIDNMMNLEMLFKASEFSGDTKYRDIAITHANTTMRNHYRNDNSSFHVIDYDPETGEVRKKNTAQGYADGSSWGTWTSMGIVWLYRMLPVY</sequence>
<dbReference type="EMBL" id="BBNU01000021">
    <property type="protein sequence ID" value="GAL82071.1"/>
    <property type="molecule type" value="Genomic_DNA"/>
</dbReference>